<dbReference type="Gene3D" id="3.20.20.190">
    <property type="entry name" value="Phosphatidylinositol (PI) phosphodiesterase"/>
    <property type="match status" value="1"/>
</dbReference>
<dbReference type="InterPro" id="IPR017946">
    <property type="entry name" value="PLC-like_Pdiesterase_TIM-brl"/>
</dbReference>
<dbReference type="EMBL" id="JAFBDQ010000001">
    <property type="protein sequence ID" value="MBM7555458.1"/>
    <property type="molecule type" value="Genomic_DNA"/>
</dbReference>
<feature type="domain" description="GP-PDE" evidence="1">
    <location>
        <begin position="1"/>
        <end position="231"/>
    </location>
</feature>
<evidence type="ECO:0000313" key="2">
    <source>
        <dbReference type="EMBL" id="MBM7555458.1"/>
    </source>
</evidence>
<dbReference type="PANTHER" id="PTHR46211:SF14">
    <property type="entry name" value="GLYCEROPHOSPHODIESTER PHOSPHODIESTERASE"/>
    <property type="match status" value="1"/>
</dbReference>
<organism evidence="2 3">
    <name type="scientific">Halanaerobacter jeridensis</name>
    <dbReference type="NCBI Taxonomy" id="706427"/>
    <lineage>
        <taxon>Bacteria</taxon>
        <taxon>Bacillati</taxon>
        <taxon>Bacillota</taxon>
        <taxon>Clostridia</taxon>
        <taxon>Halanaerobiales</taxon>
        <taxon>Halobacteroidaceae</taxon>
        <taxon>Halanaerobacter</taxon>
    </lineage>
</organism>
<dbReference type="PROSITE" id="PS51704">
    <property type="entry name" value="GP_PDE"/>
    <property type="match status" value="1"/>
</dbReference>
<keyword evidence="2" id="KW-0378">Hydrolase</keyword>
<accession>A0A939BNL7</accession>
<protein>
    <submittedName>
        <fullName evidence="2">Glycerophosphoryl diester phosphodiesterase</fullName>
        <ecNumber evidence="2">3.1.4.46</ecNumber>
    </submittedName>
</protein>
<evidence type="ECO:0000313" key="3">
    <source>
        <dbReference type="Proteomes" id="UP000774000"/>
    </source>
</evidence>
<dbReference type="Pfam" id="PF03009">
    <property type="entry name" value="GDPD"/>
    <property type="match status" value="1"/>
</dbReference>
<dbReference type="AlphaFoldDB" id="A0A939BNL7"/>
<dbReference type="SUPFAM" id="SSF51695">
    <property type="entry name" value="PLC-like phosphodiesterases"/>
    <property type="match status" value="1"/>
</dbReference>
<keyword evidence="3" id="KW-1185">Reference proteome</keyword>
<evidence type="ECO:0000259" key="1">
    <source>
        <dbReference type="PROSITE" id="PS51704"/>
    </source>
</evidence>
<dbReference type="RefSeq" id="WP_204700167.1">
    <property type="nucleotide sequence ID" value="NZ_JAFBDQ010000001.1"/>
</dbReference>
<dbReference type="Proteomes" id="UP000774000">
    <property type="component" value="Unassembled WGS sequence"/>
</dbReference>
<dbReference type="GO" id="GO:0008889">
    <property type="term" value="F:glycerophosphodiester phosphodiesterase activity"/>
    <property type="evidence" value="ECO:0007669"/>
    <property type="project" value="UniProtKB-EC"/>
</dbReference>
<gene>
    <name evidence="2" type="ORF">JOC47_000282</name>
</gene>
<sequence>MLKIGHRGTAALAPENTAAGFKKAIDMNLDMVELDVQLTKDEEVVVIHDYDLQRVAGVDAKIADLTLDQLKEIDVASYFAADYAEQRVMTLTEVIELVRNELMLNIELKMIAEKEQILIDKVKKILRQENFIGQVIISSFNHCYVKEFGPEFKTAVLINSHPVDVVAMIESANADGVHPNHKLLTAELIEQVQQAGCFVNTWTVNDENKITELKSWGVDGIVTDYPEIISI</sequence>
<comment type="caution">
    <text evidence="2">The sequence shown here is derived from an EMBL/GenBank/DDBJ whole genome shotgun (WGS) entry which is preliminary data.</text>
</comment>
<reference evidence="2" key="1">
    <citation type="submission" date="2021-01" db="EMBL/GenBank/DDBJ databases">
        <title>Genomic Encyclopedia of Type Strains, Phase IV (KMG-IV): sequencing the most valuable type-strain genomes for metagenomic binning, comparative biology and taxonomic classification.</title>
        <authorList>
            <person name="Goeker M."/>
        </authorList>
    </citation>
    <scope>NUCLEOTIDE SEQUENCE</scope>
    <source>
        <strain evidence="2">DSM 23230</strain>
    </source>
</reference>
<dbReference type="InterPro" id="IPR030395">
    <property type="entry name" value="GP_PDE_dom"/>
</dbReference>
<name>A0A939BNL7_9FIRM</name>
<proteinExistence type="predicted"/>
<dbReference type="EC" id="3.1.4.46" evidence="2"/>
<dbReference type="GO" id="GO:0006629">
    <property type="term" value="P:lipid metabolic process"/>
    <property type="evidence" value="ECO:0007669"/>
    <property type="project" value="InterPro"/>
</dbReference>
<dbReference type="PANTHER" id="PTHR46211">
    <property type="entry name" value="GLYCEROPHOSPHORYL DIESTER PHOSPHODIESTERASE"/>
    <property type="match status" value="1"/>
</dbReference>